<dbReference type="Pfam" id="PF00249">
    <property type="entry name" value="Myb_DNA-binding"/>
    <property type="match status" value="1"/>
</dbReference>
<dbReference type="Gene3D" id="1.10.10.60">
    <property type="entry name" value="Homeodomain-like"/>
    <property type="match status" value="1"/>
</dbReference>
<reference evidence="11" key="1">
    <citation type="submission" date="2018-11" db="EMBL/GenBank/DDBJ databases">
        <authorList>
            <consortium name="Genoscope - CEA"/>
            <person name="William W."/>
        </authorList>
    </citation>
    <scope>NUCLEOTIDE SEQUENCE</scope>
</reference>
<dbReference type="AlphaFoldDB" id="A0A3P6BJM7"/>
<evidence type="ECO:0008006" key="12">
    <source>
        <dbReference type="Google" id="ProtNLM"/>
    </source>
</evidence>
<keyword evidence="5" id="KW-0804">Transcription</keyword>
<accession>A0A3P6BJM7</accession>
<dbReference type="EMBL" id="LR031574">
    <property type="protein sequence ID" value="VDD00954.1"/>
    <property type="molecule type" value="Genomic_DNA"/>
</dbReference>
<evidence type="ECO:0000259" key="8">
    <source>
        <dbReference type="Pfam" id="PF00249"/>
    </source>
</evidence>
<evidence type="ECO:0000256" key="4">
    <source>
        <dbReference type="ARBA" id="ARBA00023054"/>
    </source>
</evidence>
<dbReference type="FunFam" id="1.10.10.60:FF:000002">
    <property type="entry name" value="Myb family transcription factor"/>
    <property type="match status" value="1"/>
</dbReference>
<gene>
    <name evidence="11" type="ORF">BRAA07T30783Z</name>
    <name evidence="10" type="ORF">BRAPAZ1V2_A07P33690.2</name>
</gene>
<evidence type="ECO:0000313" key="11">
    <source>
        <dbReference type="EMBL" id="VDD00954.1"/>
    </source>
</evidence>
<evidence type="ECO:0000256" key="5">
    <source>
        <dbReference type="ARBA" id="ARBA00023163"/>
    </source>
</evidence>
<protein>
    <recommendedName>
        <fullName evidence="12">HTH myb-type domain-containing protein</fullName>
    </recommendedName>
</protein>
<dbReference type="InterPro" id="IPR025756">
    <property type="entry name" value="Myb_CC_LHEQLE"/>
</dbReference>
<evidence type="ECO:0000256" key="2">
    <source>
        <dbReference type="ARBA" id="ARBA00006783"/>
    </source>
</evidence>
<dbReference type="InterPro" id="IPR046955">
    <property type="entry name" value="PHR1-like"/>
</dbReference>
<organism evidence="11">
    <name type="scientific">Brassica campestris</name>
    <name type="common">Field mustard</name>
    <dbReference type="NCBI Taxonomy" id="3711"/>
    <lineage>
        <taxon>Eukaryota</taxon>
        <taxon>Viridiplantae</taxon>
        <taxon>Streptophyta</taxon>
        <taxon>Embryophyta</taxon>
        <taxon>Tracheophyta</taxon>
        <taxon>Spermatophyta</taxon>
        <taxon>Magnoliopsida</taxon>
        <taxon>eudicotyledons</taxon>
        <taxon>Gunneridae</taxon>
        <taxon>Pentapetalae</taxon>
        <taxon>rosids</taxon>
        <taxon>malvids</taxon>
        <taxon>Brassicales</taxon>
        <taxon>Brassicaceae</taxon>
        <taxon>Brassiceae</taxon>
        <taxon>Brassica</taxon>
    </lineage>
</organism>
<proteinExistence type="inferred from homology"/>
<dbReference type="Proteomes" id="UP000694005">
    <property type="component" value="Chromosome A07"/>
</dbReference>
<dbReference type="PANTHER" id="PTHR31499:SF50">
    <property type="entry name" value="HTH MYB-TYPE DOMAIN-CONTAINING PROTEIN"/>
    <property type="match status" value="1"/>
</dbReference>
<evidence type="ECO:0000256" key="3">
    <source>
        <dbReference type="ARBA" id="ARBA00023015"/>
    </source>
</evidence>
<comment type="subcellular location">
    <subcellularLocation>
        <location evidence="1">Nucleus</location>
    </subcellularLocation>
</comment>
<dbReference type="EMBL" id="LS974623">
    <property type="protein sequence ID" value="CAG7903725.1"/>
    <property type="molecule type" value="Genomic_DNA"/>
</dbReference>
<keyword evidence="6" id="KW-0539">Nucleus</keyword>
<evidence type="ECO:0000313" key="10">
    <source>
        <dbReference type="EMBL" id="CAG7903725.1"/>
    </source>
</evidence>
<dbReference type="PANTHER" id="PTHR31499">
    <property type="entry name" value="MYB FAMILY TRANSCRIPTION FACTOR PHL11"/>
    <property type="match status" value="1"/>
</dbReference>
<evidence type="ECO:0000256" key="1">
    <source>
        <dbReference type="ARBA" id="ARBA00004123"/>
    </source>
</evidence>
<name>A0A3P6BJM7_BRACM</name>
<dbReference type="InterPro" id="IPR009057">
    <property type="entry name" value="Homeodomain-like_sf"/>
</dbReference>
<evidence type="ECO:0000256" key="7">
    <source>
        <dbReference type="SAM" id="MobiDB-lite"/>
    </source>
</evidence>
<evidence type="ECO:0000259" key="9">
    <source>
        <dbReference type="Pfam" id="PF14379"/>
    </source>
</evidence>
<sequence>MCLLMASNTNNGNNQKTKMSLVLSTDANPRLKWTCELHHRFVEAVNQLGGPNKATPKSLMKAMEIPGLTLYHLKSHLQKYRLGKSLKFDDNRLEAVSSALETQEAESGNYSRDFRGSVNEENNNPANDRGLKITEALQLQTEVQKKLHEQIEVVQRNLQVKIEAQGKYLQSVLMKAQQTLAGYTSSTLGMDFSRTKLSRFASLVNPSSSFSELTQVEEYEEEAEDARESFLYRKKTENRGIKLLRCSVESFLESSESSETKRNNDNDERISVELPLMEIKSEVMTNKKKRNHNDVVCMECQLLKKIDFEVDDDEQELKLSLNSYKKNYGDVPEPKKRLGFN</sequence>
<feature type="domain" description="MYB-CC type transcription factor LHEQLE-containing" evidence="9">
    <location>
        <begin position="132"/>
        <end position="179"/>
    </location>
</feature>
<dbReference type="InterPro" id="IPR001005">
    <property type="entry name" value="SANT/Myb"/>
</dbReference>
<feature type="domain" description="Myb-like" evidence="8">
    <location>
        <begin position="30"/>
        <end position="81"/>
    </location>
</feature>
<dbReference type="SUPFAM" id="SSF46689">
    <property type="entry name" value="Homeodomain-like"/>
    <property type="match status" value="1"/>
</dbReference>
<dbReference type="NCBIfam" id="TIGR01557">
    <property type="entry name" value="myb_SHAQKYF"/>
    <property type="match status" value="1"/>
</dbReference>
<dbReference type="InterPro" id="IPR006447">
    <property type="entry name" value="Myb_dom_plants"/>
</dbReference>
<keyword evidence="4" id="KW-0175">Coiled coil</keyword>
<evidence type="ECO:0000256" key="6">
    <source>
        <dbReference type="ARBA" id="ARBA00023242"/>
    </source>
</evidence>
<feature type="region of interest" description="Disordered" evidence="7">
    <location>
        <begin position="100"/>
        <end position="128"/>
    </location>
</feature>
<feature type="compositionally biased region" description="Polar residues" evidence="7">
    <location>
        <begin position="100"/>
        <end position="110"/>
    </location>
</feature>
<comment type="similarity">
    <text evidence="2">Belongs to the MYB-CC family.</text>
</comment>
<keyword evidence="3" id="KW-0805">Transcription regulation</keyword>
<dbReference type="GO" id="GO:0003677">
    <property type="term" value="F:DNA binding"/>
    <property type="evidence" value="ECO:0007669"/>
    <property type="project" value="InterPro"/>
</dbReference>
<dbReference type="GO" id="GO:0005634">
    <property type="term" value="C:nucleus"/>
    <property type="evidence" value="ECO:0007669"/>
    <property type="project" value="UniProtKB-SubCell"/>
</dbReference>
<dbReference type="Gramene" id="A07p33690.2_BraZ1">
    <property type="protein sequence ID" value="A07p33690.2_BraZ1.CDS"/>
    <property type="gene ID" value="A07g33690.2_BraZ1"/>
</dbReference>
<dbReference type="GO" id="GO:0003700">
    <property type="term" value="F:DNA-binding transcription factor activity"/>
    <property type="evidence" value="ECO:0007669"/>
    <property type="project" value="InterPro"/>
</dbReference>
<dbReference type="Pfam" id="PF14379">
    <property type="entry name" value="Myb_CC_LHEQLE"/>
    <property type="match status" value="1"/>
</dbReference>